<sequence length="112" mass="12193">MDGGPCGCMAAIVKPIQLITTTNRLPSISGTKPNQWRGRWNEYGDQIEAHPILGFRRFVGNFRCFQAELDFGPGIGFKKFHPSLAPTTVGDMLLQGVNYASAASGIFNITGF</sequence>
<protein>
    <submittedName>
        <fullName evidence="1">Uncharacterized protein</fullName>
    </submittedName>
</protein>
<dbReference type="AlphaFoldDB" id="A0A540K9U1"/>
<gene>
    <name evidence="1" type="ORF">C1H46_043467</name>
</gene>
<dbReference type="Proteomes" id="UP000315295">
    <property type="component" value="Unassembled WGS sequence"/>
</dbReference>
<reference evidence="1 2" key="1">
    <citation type="journal article" date="2019" name="G3 (Bethesda)">
        <title>Sequencing of a Wild Apple (Malus baccata) Genome Unravels the Differences Between Cultivated and Wild Apple Species Regarding Disease Resistance and Cold Tolerance.</title>
        <authorList>
            <person name="Chen X."/>
        </authorList>
    </citation>
    <scope>NUCLEOTIDE SEQUENCE [LARGE SCALE GENOMIC DNA]</scope>
    <source>
        <strain evidence="2">cv. Shandingzi</strain>
        <tissue evidence="1">Leaves</tissue>
    </source>
</reference>
<proteinExistence type="predicted"/>
<organism evidence="1 2">
    <name type="scientific">Malus baccata</name>
    <name type="common">Siberian crab apple</name>
    <name type="synonym">Pyrus baccata</name>
    <dbReference type="NCBI Taxonomy" id="106549"/>
    <lineage>
        <taxon>Eukaryota</taxon>
        <taxon>Viridiplantae</taxon>
        <taxon>Streptophyta</taxon>
        <taxon>Embryophyta</taxon>
        <taxon>Tracheophyta</taxon>
        <taxon>Spermatophyta</taxon>
        <taxon>Magnoliopsida</taxon>
        <taxon>eudicotyledons</taxon>
        <taxon>Gunneridae</taxon>
        <taxon>Pentapetalae</taxon>
        <taxon>rosids</taxon>
        <taxon>fabids</taxon>
        <taxon>Rosales</taxon>
        <taxon>Rosaceae</taxon>
        <taxon>Amygdaloideae</taxon>
        <taxon>Maleae</taxon>
        <taxon>Malus</taxon>
    </lineage>
</organism>
<evidence type="ECO:0000313" key="2">
    <source>
        <dbReference type="Proteomes" id="UP000315295"/>
    </source>
</evidence>
<accession>A0A540K9U1</accession>
<evidence type="ECO:0000313" key="1">
    <source>
        <dbReference type="EMBL" id="TQD70997.1"/>
    </source>
</evidence>
<dbReference type="EMBL" id="VIEB01001636">
    <property type="protein sequence ID" value="TQD70997.1"/>
    <property type="molecule type" value="Genomic_DNA"/>
</dbReference>
<comment type="caution">
    <text evidence="1">The sequence shown here is derived from an EMBL/GenBank/DDBJ whole genome shotgun (WGS) entry which is preliminary data.</text>
</comment>
<name>A0A540K9U1_MALBA</name>
<keyword evidence="2" id="KW-1185">Reference proteome</keyword>